<keyword evidence="5 10" id="KW-0732">Signal</keyword>
<keyword evidence="6" id="KW-0967">Endosome</keyword>
<accession>A0ABC8K8E3</accession>
<comment type="caution">
    <text evidence="11">The sequence shown here is derived from an EMBL/GenBank/DDBJ whole genome shotgun (WGS) entry which is preliminary data.</text>
</comment>
<evidence type="ECO:0000256" key="2">
    <source>
        <dbReference type="ARBA" id="ARBA00004653"/>
    </source>
</evidence>
<comment type="subcellular location">
    <subcellularLocation>
        <location evidence="1">Endosome membrane</location>
        <topology evidence="1">Multi-pass membrane protein</topology>
    </subcellularLocation>
    <subcellularLocation>
        <location evidence="2">Golgi apparatus membrane</location>
        <topology evidence="2">Multi-pass membrane protein</topology>
    </subcellularLocation>
</comment>
<evidence type="ECO:0000256" key="5">
    <source>
        <dbReference type="ARBA" id="ARBA00022729"/>
    </source>
</evidence>
<dbReference type="GO" id="GO:0000139">
    <property type="term" value="C:Golgi membrane"/>
    <property type="evidence" value="ECO:0007669"/>
    <property type="project" value="UniProtKB-SubCell"/>
</dbReference>
<evidence type="ECO:0000256" key="7">
    <source>
        <dbReference type="ARBA" id="ARBA00022989"/>
    </source>
</evidence>
<gene>
    <name evidence="11" type="ORF">ERUC_LOCUS17508</name>
</gene>
<reference evidence="11 12" key="1">
    <citation type="submission" date="2022-03" db="EMBL/GenBank/DDBJ databases">
        <authorList>
            <person name="Macdonald S."/>
            <person name="Ahmed S."/>
            <person name="Newling K."/>
        </authorList>
    </citation>
    <scope>NUCLEOTIDE SEQUENCE [LARGE SCALE GENOMIC DNA]</scope>
</reference>
<keyword evidence="4 10" id="KW-0812">Transmembrane</keyword>
<feature type="transmembrane region" description="Helical" evidence="10">
    <location>
        <begin position="276"/>
        <end position="298"/>
    </location>
</feature>
<keyword evidence="7 10" id="KW-1133">Transmembrane helix</keyword>
<proteinExistence type="inferred from homology"/>
<evidence type="ECO:0000256" key="1">
    <source>
        <dbReference type="ARBA" id="ARBA00004337"/>
    </source>
</evidence>
<evidence type="ECO:0000256" key="8">
    <source>
        <dbReference type="ARBA" id="ARBA00023034"/>
    </source>
</evidence>
<dbReference type="GO" id="GO:0010008">
    <property type="term" value="C:endosome membrane"/>
    <property type="evidence" value="ECO:0007669"/>
    <property type="project" value="UniProtKB-SubCell"/>
</dbReference>
<sequence length="321" mass="37152">MKKETKGNIFFYTTLFLSFFSSLVFCLPEVAPRDFHKGDPLYVKVNKLTSTKTQLPYDYYYLNYCKPSSNILNNAENLGEVLRGDRIENSVYTFKMLEDQPCKVACRVKLDAESTKKLKEKIHDEFRANLVLDNLPVAELIQSIDGTHSTNVQGFRVGLIGSYAGMEEYKYFIYNHLSFRVMYHGEQESDSSRIVGFEVTPYSIMHEYKEWDENNNQLTACNNDTENLIQSSHGPQEVEEGKEIVFTYDVSFKESEIKWASRWDTYLVMNEDQIHWFSIINSLMIVLFLFGMAVMIIMRTLYKNGGVFMPPVNSGLLCVTK</sequence>
<comment type="similarity">
    <text evidence="3 10">Belongs to the nonaspanin (TM9SF) (TC 9.A.2) family.</text>
</comment>
<keyword evidence="9 10" id="KW-0472">Membrane</keyword>
<feature type="chain" id="PRO_5044527480" description="Transmembrane 9 superfamily member" evidence="10">
    <location>
        <begin position="27"/>
        <end position="321"/>
    </location>
</feature>
<keyword evidence="12" id="KW-1185">Reference proteome</keyword>
<dbReference type="InterPro" id="IPR004240">
    <property type="entry name" value="EMP70"/>
</dbReference>
<dbReference type="PANTHER" id="PTHR10766">
    <property type="entry name" value="TRANSMEMBRANE 9 SUPERFAMILY PROTEIN"/>
    <property type="match status" value="1"/>
</dbReference>
<dbReference type="PANTHER" id="PTHR10766:SF111">
    <property type="entry name" value="TRANSMEMBRANE 9 SUPERFAMILY MEMBER 2"/>
    <property type="match status" value="1"/>
</dbReference>
<evidence type="ECO:0000256" key="6">
    <source>
        <dbReference type="ARBA" id="ARBA00022753"/>
    </source>
</evidence>
<dbReference type="AlphaFoldDB" id="A0ABC8K8E3"/>
<feature type="signal peptide" evidence="10">
    <location>
        <begin position="1"/>
        <end position="26"/>
    </location>
</feature>
<evidence type="ECO:0000256" key="3">
    <source>
        <dbReference type="ARBA" id="ARBA00005227"/>
    </source>
</evidence>
<evidence type="ECO:0000313" key="12">
    <source>
        <dbReference type="Proteomes" id="UP001642260"/>
    </source>
</evidence>
<name>A0ABC8K8E3_ERUVS</name>
<evidence type="ECO:0000313" key="11">
    <source>
        <dbReference type="EMBL" id="CAH8348936.1"/>
    </source>
</evidence>
<comment type="caution">
    <text evidence="10">Lacks conserved residue(s) required for the propagation of feature annotation.</text>
</comment>
<dbReference type="Pfam" id="PF02990">
    <property type="entry name" value="EMP70"/>
    <property type="match status" value="1"/>
</dbReference>
<dbReference type="Proteomes" id="UP001642260">
    <property type="component" value="Unassembled WGS sequence"/>
</dbReference>
<evidence type="ECO:0000256" key="9">
    <source>
        <dbReference type="ARBA" id="ARBA00023136"/>
    </source>
</evidence>
<evidence type="ECO:0000256" key="4">
    <source>
        <dbReference type="ARBA" id="ARBA00022692"/>
    </source>
</evidence>
<organism evidence="11 12">
    <name type="scientific">Eruca vesicaria subsp. sativa</name>
    <name type="common">Garden rocket</name>
    <name type="synonym">Eruca sativa</name>
    <dbReference type="NCBI Taxonomy" id="29727"/>
    <lineage>
        <taxon>Eukaryota</taxon>
        <taxon>Viridiplantae</taxon>
        <taxon>Streptophyta</taxon>
        <taxon>Embryophyta</taxon>
        <taxon>Tracheophyta</taxon>
        <taxon>Spermatophyta</taxon>
        <taxon>Magnoliopsida</taxon>
        <taxon>eudicotyledons</taxon>
        <taxon>Gunneridae</taxon>
        <taxon>Pentapetalae</taxon>
        <taxon>rosids</taxon>
        <taxon>malvids</taxon>
        <taxon>Brassicales</taxon>
        <taxon>Brassicaceae</taxon>
        <taxon>Brassiceae</taxon>
        <taxon>Eruca</taxon>
    </lineage>
</organism>
<protein>
    <recommendedName>
        <fullName evidence="10">Transmembrane 9 superfamily member</fullName>
    </recommendedName>
</protein>
<dbReference type="EMBL" id="CAKOAT010161821">
    <property type="protein sequence ID" value="CAH8348936.1"/>
    <property type="molecule type" value="Genomic_DNA"/>
</dbReference>
<keyword evidence="8" id="KW-0333">Golgi apparatus</keyword>
<evidence type="ECO:0000256" key="10">
    <source>
        <dbReference type="RuleBase" id="RU363079"/>
    </source>
</evidence>